<name>A0ABW0YMJ5_9BACI</name>
<dbReference type="InterPro" id="IPR047057">
    <property type="entry name" value="MerR_fam"/>
</dbReference>
<dbReference type="PANTHER" id="PTHR30204:SF65">
    <property type="entry name" value="HTH-TYPE TRANSCRIPTIONAL REGULATOR TNRA"/>
    <property type="match status" value="1"/>
</dbReference>
<dbReference type="Proteomes" id="UP001596142">
    <property type="component" value="Unassembled WGS sequence"/>
</dbReference>
<dbReference type="SUPFAM" id="SSF46955">
    <property type="entry name" value="Putative DNA-binding domain"/>
    <property type="match status" value="1"/>
</dbReference>
<evidence type="ECO:0000256" key="3">
    <source>
        <dbReference type="ARBA" id="ARBA00023125"/>
    </source>
</evidence>
<proteinExistence type="predicted"/>
<keyword evidence="3" id="KW-0238">DNA-binding</keyword>
<protein>
    <submittedName>
        <fullName evidence="6">MerR family transcriptional regulator</fullName>
    </submittedName>
</protein>
<feature type="domain" description="HTH merR-type" evidence="5">
    <location>
        <begin position="11"/>
        <end position="79"/>
    </location>
</feature>
<evidence type="ECO:0000259" key="5">
    <source>
        <dbReference type="PROSITE" id="PS50937"/>
    </source>
</evidence>
<gene>
    <name evidence="6" type="ORF">ACFPU1_02250</name>
</gene>
<sequence length="113" mass="13067">MSDHIPRETAFFPISVVQEITSLTARQIRYYEEQGLIKPVRNRGNQRLFSLEDIDHCAEIKSLIDKGLNIAGIKAILEARQTAPDKTSPRKKIVKKEEIEHLLEQWQMKKGLK</sequence>
<dbReference type="RefSeq" id="WP_054636277.1">
    <property type="nucleotide sequence ID" value="NZ_JBHSOZ010000002.1"/>
</dbReference>
<accession>A0ABW0YMJ5</accession>
<keyword evidence="4" id="KW-0804">Transcription</keyword>
<keyword evidence="7" id="KW-1185">Reference proteome</keyword>
<dbReference type="InterPro" id="IPR009061">
    <property type="entry name" value="DNA-bd_dom_put_sf"/>
</dbReference>
<keyword evidence="2" id="KW-0805">Transcription regulation</keyword>
<evidence type="ECO:0000256" key="4">
    <source>
        <dbReference type="ARBA" id="ARBA00023163"/>
    </source>
</evidence>
<dbReference type="SMART" id="SM00422">
    <property type="entry name" value="HTH_MERR"/>
    <property type="match status" value="1"/>
</dbReference>
<dbReference type="EMBL" id="JBHSOZ010000002">
    <property type="protein sequence ID" value="MFC5711599.1"/>
    <property type="molecule type" value="Genomic_DNA"/>
</dbReference>
<reference evidence="7" key="1">
    <citation type="journal article" date="2019" name="Int. J. Syst. Evol. Microbiol.">
        <title>The Global Catalogue of Microorganisms (GCM) 10K type strain sequencing project: providing services to taxonomists for standard genome sequencing and annotation.</title>
        <authorList>
            <consortium name="The Broad Institute Genomics Platform"/>
            <consortium name="The Broad Institute Genome Sequencing Center for Infectious Disease"/>
            <person name="Wu L."/>
            <person name="Ma J."/>
        </authorList>
    </citation>
    <scope>NUCLEOTIDE SEQUENCE [LARGE SCALE GENOMIC DNA]</scope>
    <source>
        <strain evidence="7">CECT 7184</strain>
    </source>
</reference>
<dbReference type="CDD" id="cd01105">
    <property type="entry name" value="HTH_GlnR-like"/>
    <property type="match status" value="1"/>
</dbReference>
<comment type="caution">
    <text evidence="6">The sequence shown here is derived from an EMBL/GenBank/DDBJ whole genome shotgun (WGS) entry which is preliminary data.</text>
</comment>
<evidence type="ECO:0000313" key="6">
    <source>
        <dbReference type="EMBL" id="MFC5711599.1"/>
    </source>
</evidence>
<keyword evidence="1" id="KW-0678">Repressor</keyword>
<dbReference type="Pfam" id="PF13411">
    <property type="entry name" value="MerR_1"/>
    <property type="match status" value="1"/>
</dbReference>
<dbReference type="PROSITE" id="PS50937">
    <property type="entry name" value="HTH_MERR_2"/>
    <property type="match status" value="1"/>
</dbReference>
<evidence type="ECO:0000313" key="7">
    <source>
        <dbReference type="Proteomes" id="UP001596142"/>
    </source>
</evidence>
<organism evidence="6 7">
    <name type="scientific">Thalassorhabdus alkalitolerans</name>
    <dbReference type="NCBI Taxonomy" id="2282697"/>
    <lineage>
        <taxon>Bacteria</taxon>
        <taxon>Bacillati</taxon>
        <taxon>Bacillota</taxon>
        <taxon>Bacilli</taxon>
        <taxon>Bacillales</taxon>
        <taxon>Bacillaceae</taxon>
        <taxon>Thalassorhabdus</taxon>
    </lineage>
</organism>
<dbReference type="Gene3D" id="1.10.1660.10">
    <property type="match status" value="1"/>
</dbReference>
<evidence type="ECO:0000256" key="2">
    <source>
        <dbReference type="ARBA" id="ARBA00023015"/>
    </source>
</evidence>
<evidence type="ECO:0000256" key="1">
    <source>
        <dbReference type="ARBA" id="ARBA00022491"/>
    </source>
</evidence>
<dbReference type="InterPro" id="IPR000551">
    <property type="entry name" value="MerR-type_HTH_dom"/>
</dbReference>
<dbReference type="PANTHER" id="PTHR30204">
    <property type="entry name" value="REDOX-CYCLING DRUG-SENSING TRANSCRIPTIONAL ACTIVATOR SOXR"/>
    <property type="match status" value="1"/>
</dbReference>